<proteinExistence type="predicted"/>
<feature type="active site" description="Nucleophile" evidence="1">
    <location>
        <position position="14"/>
    </location>
</feature>
<dbReference type="InterPro" id="IPR012336">
    <property type="entry name" value="Thioredoxin-like_fold"/>
</dbReference>
<dbReference type="InterPro" id="IPR005243">
    <property type="entry name" value="THIRX-like_proc"/>
</dbReference>
<dbReference type="Proteomes" id="UP000050430">
    <property type="component" value="Unassembled WGS sequence"/>
</dbReference>
<evidence type="ECO:0000256" key="2">
    <source>
        <dbReference type="PIRSR" id="PIRSR037031-51"/>
    </source>
</evidence>
<sequence length="78" mass="8613">MMNVKILGSGCANCQRLEALTKKVIDELGVEAQIDHVRDYAEIMKYPILSTPALVINEKVVASGRIPSENEIKGWLNS</sequence>
<evidence type="ECO:0000313" key="5">
    <source>
        <dbReference type="Proteomes" id="UP000050430"/>
    </source>
</evidence>
<reference evidence="4 5" key="1">
    <citation type="submission" date="2015-07" db="EMBL/GenBank/DDBJ databases">
        <title>Genome sequence of Leptolinea tardivitalis DSM 16556.</title>
        <authorList>
            <person name="Hemp J."/>
            <person name="Ward L.M."/>
            <person name="Pace L.A."/>
            <person name="Fischer W.W."/>
        </authorList>
    </citation>
    <scope>NUCLEOTIDE SEQUENCE [LARGE SCALE GENOMIC DNA]</scope>
    <source>
        <strain evidence="4 5">YMTK-2</strain>
    </source>
</reference>
<feature type="disulfide bond" description="Redox-active" evidence="2">
    <location>
        <begin position="11"/>
        <end position="14"/>
    </location>
</feature>
<keyword evidence="2" id="KW-1015">Disulfide bond</keyword>
<accession>A0A0P6XTW6</accession>
<comment type="caution">
    <text evidence="4">The sequence shown here is derived from an EMBL/GenBank/DDBJ whole genome shotgun (WGS) entry which is preliminary data.</text>
</comment>
<evidence type="ECO:0000259" key="3">
    <source>
        <dbReference type="Pfam" id="PF13192"/>
    </source>
</evidence>
<feature type="domain" description="Thioredoxin-like fold" evidence="3">
    <location>
        <begin position="2"/>
        <end position="76"/>
    </location>
</feature>
<dbReference type="PANTHER" id="PTHR36450:SF1">
    <property type="entry name" value="THIOREDOXIN"/>
    <property type="match status" value="1"/>
</dbReference>
<dbReference type="AlphaFoldDB" id="A0A0P6XTW6"/>
<dbReference type="Gene3D" id="3.40.30.10">
    <property type="entry name" value="Glutaredoxin"/>
    <property type="match status" value="1"/>
</dbReference>
<organism evidence="4 5">
    <name type="scientific">Leptolinea tardivitalis</name>
    <dbReference type="NCBI Taxonomy" id="229920"/>
    <lineage>
        <taxon>Bacteria</taxon>
        <taxon>Bacillati</taxon>
        <taxon>Chloroflexota</taxon>
        <taxon>Anaerolineae</taxon>
        <taxon>Anaerolineales</taxon>
        <taxon>Anaerolineaceae</taxon>
        <taxon>Leptolinea</taxon>
    </lineage>
</organism>
<dbReference type="NCBIfam" id="TIGR00412">
    <property type="entry name" value="redox_disulf_2"/>
    <property type="match status" value="1"/>
</dbReference>
<dbReference type="EMBL" id="LGCK01000007">
    <property type="protein sequence ID" value="KPL72871.1"/>
    <property type="molecule type" value="Genomic_DNA"/>
</dbReference>
<keyword evidence="2" id="KW-0676">Redox-active center</keyword>
<dbReference type="SUPFAM" id="SSF52833">
    <property type="entry name" value="Thioredoxin-like"/>
    <property type="match status" value="1"/>
</dbReference>
<dbReference type="PANTHER" id="PTHR36450">
    <property type="entry name" value="THIOREDOXIN"/>
    <property type="match status" value="1"/>
</dbReference>
<dbReference type="Pfam" id="PF13192">
    <property type="entry name" value="Thioredoxin_3"/>
    <property type="match status" value="1"/>
</dbReference>
<evidence type="ECO:0000256" key="1">
    <source>
        <dbReference type="PIRSR" id="PIRSR037031-50"/>
    </source>
</evidence>
<dbReference type="InterPro" id="IPR036249">
    <property type="entry name" value="Thioredoxin-like_sf"/>
</dbReference>
<dbReference type="OrthoDB" id="9800630at2"/>
<gene>
    <name evidence="4" type="ORF">ADM99_07430</name>
</gene>
<dbReference type="STRING" id="229920.ADM99_07430"/>
<name>A0A0P6XTW6_9CHLR</name>
<keyword evidence="5" id="KW-1185">Reference proteome</keyword>
<feature type="active site" description="Nucleophile" evidence="1">
    <location>
        <position position="11"/>
    </location>
</feature>
<dbReference type="PIRSF" id="PIRSF037031">
    <property type="entry name" value="Redox_disulphide_2"/>
    <property type="match status" value="1"/>
</dbReference>
<evidence type="ECO:0000313" key="4">
    <source>
        <dbReference type="EMBL" id="KPL72871.1"/>
    </source>
</evidence>
<dbReference type="RefSeq" id="WP_062421006.1">
    <property type="nucleotide sequence ID" value="NZ_BBYA01000008.1"/>
</dbReference>
<protein>
    <submittedName>
        <fullName evidence="4">Glutaredoxin</fullName>
    </submittedName>
</protein>